<dbReference type="GO" id="GO:0032133">
    <property type="term" value="C:chromosome passenger complex"/>
    <property type="evidence" value="ECO:0007669"/>
    <property type="project" value="TreeGrafter"/>
</dbReference>
<evidence type="ECO:0000256" key="4">
    <source>
        <dbReference type="ARBA" id="ARBA00022454"/>
    </source>
</evidence>
<dbReference type="GO" id="GO:0005634">
    <property type="term" value="C:nucleus"/>
    <property type="evidence" value="ECO:0007669"/>
    <property type="project" value="UniProtKB-SubCell"/>
</dbReference>
<accession>U5ENX5</accession>
<dbReference type="PANTHER" id="PTHR16040">
    <property type="entry name" value="AUSTRALIN, ISOFORM A-RELATED"/>
    <property type="match status" value="1"/>
</dbReference>
<sequence>MPRTKVAKNSAAKRNRNSHNDEALQNKLRDFDVLCEGIRASLDQQYNDLQEQLRSHFKLLRSRTPKHILNMKVGDLKKHGLSFDDLGKSKFTSQVDSSNEIQNSSSNLSMESSSDIFSTNKFSRGDEGYSTEGSSKQTLQVPPIPSLKQQPPQHRIGPLAASAMKNRRRSKSFSSTPLKSRTFLSSIQSKKLLASNDNRASRSKFRTPNNRLQTLSTDRGLGIITPKVAPNTPLAIVRHARAGENVYSITGSPVITSSAISDIANVNIPVANGILSIRPQGILDLDPETIPPIDSTTLEDIKQLQNNLNLIMKAVGNMKP</sequence>
<evidence type="ECO:0000256" key="8">
    <source>
        <dbReference type="ARBA" id="ARBA00023306"/>
    </source>
</evidence>
<organism evidence="12">
    <name type="scientific">Corethrella appendiculata</name>
    <dbReference type="NCBI Taxonomy" id="1370023"/>
    <lineage>
        <taxon>Eukaryota</taxon>
        <taxon>Metazoa</taxon>
        <taxon>Ecdysozoa</taxon>
        <taxon>Arthropoda</taxon>
        <taxon>Hexapoda</taxon>
        <taxon>Insecta</taxon>
        <taxon>Pterygota</taxon>
        <taxon>Neoptera</taxon>
        <taxon>Endopterygota</taxon>
        <taxon>Diptera</taxon>
        <taxon>Nematocera</taxon>
        <taxon>Culicoidea</taxon>
        <taxon>Chaoboridae</taxon>
        <taxon>Corethrella</taxon>
    </lineage>
</organism>
<evidence type="ECO:0000256" key="5">
    <source>
        <dbReference type="ARBA" id="ARBA00022618"/>
    </source>
</evidence>
<evidence type="ECO:0000256" key="7">
    <source>
        <dbReference type="ARBA" id="ARBA00023242"/>
    </source>
</evidence>
<evidence type="ECO:0000256" key="3">
    <source>
        <dbReference type="ARBA" id="ARBA00009914"/>
    </source>
</evidence>
<comment type="subcellular location">
    <subcellularLocation>
        <location evidence="2">Chromosome</location>
        <location evidence="2">Centromere</location>
    </subcellularLocation>
    <subcellularLocation>
        <location evidence="1">Nucleus</location>
    </subcellularLocation>
</comment>
<evidence type="ECO:0000259" key="11">
    <source>
        <dbReference type="Pfam" id="PF10512"/>
    </source>
</evidence>
<dbReference type="GO" id="GO:0000070">
    <property type="term" value="P:mitotic sister chromatid segregation"/>
    <property type="evidence" value="ECO:0007669"/>
    <property type="project" value="TreeGrafter"/>
</dbReference>
<keyword evidence="8" id="KW-0131">Cell cycle</keyword>
<feature type="region of interest" description="Disordered" evidence="10">
    <location>
        <begin position="93"/>
        <end position="154"/>
    </location>
</feature>
<keyword evidence="5 12" id="KW-0132">Cell division</keyword>
<dbReference type="EMBL" id="GANO01000408">
    <property type="protein sequence ID" value="JAB59463.1"/>
    <property type="molecule type" value="mRNA"/>
</dbReference>
<proteinExistence type="evidence at transcript level"/>
<dbReference type="AlphaFoldDB" id="U5ENX5"/>
<protein>
    <submittedName>
        <fullName evidence="12">Putative cell division cycle-associated protein 8</fullName>
    </submittedName>
</protein>
<feature type="compositionally biased region" description="Polar residues" evidence="10">
    <location>
        <begin position="93"/>
        <end position="103"/>
    </location>
</feature>
<dbReference type="GO" id="GO:0051233">
    <property type="term" value="C:spindle midzone"/>
    <property type="evidence" value="ECO:0007669"/>
    <property type="project" value="TreeGrafter"/>
</dbReference>
<feature type="compositionally biased region" description="Low complexity" evidence="10">
    <location>
        <begin position="104"/>
        <end position="114"/>
    </location>
</feature>
<evidence type="ECO:0000256" key="2">
    <source>
        <dbReference type="ARBA" id="ARBA00004584"/>
    </source>
</evidence>
<evidence type="ECO:0000313" key="12">
    <source>
        <dbReference type="EMBL" id="JAB59463.1"/>
    </source>
</evidence>
<feature type="region of interest" description="Disordered" evidence="10">
    <location>
        <begin position="1"/>
        <end position="22"/>
    </location>
</feature>
<feature type="domain" description="Borealin C-terminal" evidence="11">
    <location>
        <begin position="199"/>
        <end position="313"/>
    </location>
</feature>
<dbReference type="GO" id="GO:0000775">
    <property type="term" value="C:chromosome, centromeric region"/>
    <property type="evidence" value="ECO:0007669"/>
    <property type="project" value="UniProtKB-SubCell"/>
</dbReference>
<evidence type="ECO:0000256" key="6">
    <source>
        <dbReference type="ARBA" id="ARBA00022776"/>
    </source>
</evidence>
<keyword evidence="9" id="KW-0137">Centromere</keyword>
<evidence type="ECO:0000256" key="9">
    <source>
        <dbReference type="ARBA" id="ARBA00023328"/>
    </source>
</evidence>
<dbReference type="Pfam" id="PF10512">
    <property type="entry name" value="Borealin"/>
    <property type="match status" value="1"/>
</dbReference>
<reference evidence="12" key="1">
    <citation type="journal article" date="2014" name="Insect Biochem. Mol. Biol.">
        <title>An insight into the sialome of the frog biting fly, Corethrella appendiculata.</title>
        <authorList>
            <person name="Ribeiro J.M.C."/>
            <person name="Chagas A.C."/>
            <person name="Pham V.M."/>
            <person name="Lounibos L.P."/>
            <person name="Calvo E."/>
        </authorList>
    </citation>
    <scope>NUCLEOTIDE SEQUENCE</scope>
    <source>
        <tissue evidence="12">Salivary glands</tissue>
    </source>
</reference>
<dbReference type="InterPro" id="IPR046466">
    <property type="entry name" value="Borealin_C"/>
</dbReference>
<keyword evidence="7" id="KW-0539">Nucleus</keyword>
<keyword evidence="6" id="KW-0498">Mitosis</keyword>
<comment type="similarity">
    <text evidence="3">Belongs to the borealin family.</text>
</comment>
<name>U5ENX5_9DIPT</name>
<keyword evidence="4" id="KW-0158">Chromosome</keyword>
<dbReference type="PANTHER" id="PTHR16040:SF7">
    <property type="entry name" value="AUSTRALIN, ISOFORM A-RELATED"/>
    <property type="match status" value="1"/>
</dbReference>
<dbReference type="InterPro" id="IPR018867">
    <property type="entry name" value="Cell_div_borealin"/>
</dbReference>
<evidence type="ECO:0000256" key="10">
    <source>
        <dbReference type="SAM" id="MobiDB-lite"/>
    </source>
</evidence>
<evidence type="ECO:0000256" key="1">
    <source>
        <dbReference type="ARBA" id="ARBA00004123"/>
    </source>
</evidence>
<feature type="compositionally biased region" description="Polar residues" evidence="10">
    <location>
        <begin position="131"/>
        <end position="140"/>
    </location>
</feature>
<dbReference type="GO" id="GO:0051301">
    <property type="term" value="P:cell division"/>
    <property type="evidence" value="ECO:0007669"/>
    <property type="project" value="UniProtKB-KW"/>
</dbReference>